<comment type="caution">
    <text evidence="1">The sequence shown here is derived from an EMBL/GenBank/DDBJ whole genome shotgun (WGS) entry which is preliminary data.</text>
</comment>
<dbReference type="AlphaFoldDB" id="A0A031JVM5"/>
<dbReference type="EMBL" id="JFYZ01000015">
    <property type="protein sequence ID" value="EZP80823.1"/>
    <property type="molecule type" value="Genomic_DNA"/>
</dbReference>
<reference evidence="1 2" key="1">
    <citation type="submission" date="2014-03" db="EMBL/GenBank/DDBJ databases">
        <title>Whole genome sequence of Novosphingobium resinovorum KF1.</title>
        <authorList>
            <person name="Gan H.M."/>
            <person name="Gan H.Y."/>
            <person name="Chew T.H."/>
            <person name="Savka M.A."/>
        </authorList>
    </citation>
    <scope>NUCLEOTIDE SEQUENCE [LARGE SCALE GENOMIC DNA]</scope>
    <source>
        <strain evidence="1 2">KF1</strain>
    </source>
</reference>
<evidence type="ECO:0000313" key="2">
    <source>
        <dbReference type="Proteomes" id="UP000024329"/>
    </source>
</evidence>
<dbReference type="InterPro" id="IPR012340">
    <property type="entry name" value="NA-bd_OB-fold"/>
</dbReference>
<protein>
    <submittedName>
        <fullName evidence="1">Secretion chaperone CsaA</fullName>
    </submittedName>
</protein>
<name>A0A031JVM5_9SPHN</name>
<dbReference type="PATRIC" id="fig|158500.4.peg.3308"/>
<organism evidence="1 2">
    <name type="scientific">Novosphingobium resinovorum</name>
    <dbReference type="NCBI Taxonomy" id="158500"/>
    <lineage>
        <taxon>Bacteria</taxon>
        <taxon>Pseudomonadati</taxon>
        <taxon>Pseudomonadota</taxon>
        <taxon>Alphaproteobacteria</taxon>
        <taxon>Sphingomonadales</taxon>
        <taxon>Sphingomonadaceae</taxon>
        <taxon>Novosphingobium</taxon>
    </lineage>
</organism>
<accession>A0A031JVM5</accession>
<dbReference type="SUPFAM" id="SSF50249">
    <property type="entry name" value="Nucleic acid-binding proteins"/>
    <property type="match status" value="1"/>
</dbReference>
<sequence length="103" mass="11231">MNMQSLLGQDAPQDLLGTQVCCVVNFAARNIAGFCSEVLILGAPGEGRDRRHSAFGGRKRRGAVLRVWAGAAKLASSEFPNDLGPQKNGPERWGFRAEWEGFR</sequence>
<dbReference type="Gene3D" id="2.40.50.140">
    <property type="entry name" value="Nucleic acid-binding proteins"/>
    <property type="match status" value="1"/>
</dbReference>
<dbReference type="STRING" id="158500.BES08_11155"/>
<gene>
    <name evidence="1" type="ORF">BV97_03243</name>
</gene>
<evidence type="ECO:0000313" key="1">
    <source>
        <dbReference type="EMBL" id="EZP80823.1"/>
    </source>
</evidence>
<dbReference type="RefSeq" id="WP_155986301.1">
    <property type="nucleotide sequence ID" value="NZ_JFYZ01000015.1"/>
</dbReference>
<dbReference type="Proteomes" id="UP000024329">
    <property type="component" value="Unassembled WGS sequence"/>
</dbReference>
<proteinExistence type="predicted"/>